<organism evidence="2 3">
    <name type="scientific">Plebeiibacterium sediminum</name>
    <dbReference type="NCBI Taxonomy" id="2992112"/>
    <lineage>
        <taxon>Bacteria</taxon>
        <taxon>Pseudomonadati</taxon>
        <taxon>Bacteroidota</taxon>
        <taxon>Bacteroidia</taxon>
        <taxon>Marinilabiliales</taxon>
        <taxon>Marinilabiliaceae</taxon>
        <taxon>Plebeiibacterium</taxon>
    </lineage>
</organism>
<dbReference type="Gene3D" id="3.10.450.50">
    <property type="match status" value="1"/>
</dbReference>
<proteinExistence type="predicted"/>
<dbReference type="SUPFAM" id="SSF54427">
    <property type="entry name" value="NTF2-like"/>
    <property type="match status" value="1"/>
</dbReference>
<dbReference type="AlphaFoldDB" id="A0AAE3M3I6"/>
<keyword evidence="3" id="KW-1185">Reference proteome</keyword>
<dbReference type="Proteomes" id="UP001209229">
    <property type="component" value="Unassembled WGS sequence"/>
</dbReference>
<comment type="caution">
    <text evidence="2">The sequence shown here is derived from an EMBL/GenBank/DDBJ whole genome shotgun (WGS) entry which is preliminary data.</text>
</comment>
<dbReference type="InterPro" id="IPR032710">
    <property type="entry name" value="NTF2-like_dom_sf"/>
</dbReference>
<feature type="domain" description="DUF4440" evidence="1">
    <location>
        <begin position="40"/>
        <end position="147"/>
    </location>
</feature>
<sequence>MRTFNIIKPIFISVILILSFLSCTQKKIDKDQYKQKIFDTEKAFERMANETGIAEAFKFFADENGVILRNNQIIKGKENIFKSIKNNSLYDRATLKWNPDFIDVSDDGDLAYSYGNYTFEFYNKQDEKQIQTGIFHTIWKKQTDGSYKFVWD</sequence>
<protein>
    <submittedName>
        <fullName evidence="2">Nuclear transport factor 2 family protein</fullName>
    </submittedName>
</protein>
<dbReference type="PROSITE" id="PS51257">
    <property type="entry name" value="PROKAR_LIPOPROTEIN"/>
    <property type="match status" value="1"/>
</dbReference>
<accession>A0AAE3M3I6</accession>
<dbReference type="InterPro" id="IPR027843">
    <property type="entry name" value="DUF4440"/>
</dbReference>
<evidence type="ECO:0000313" key="2">
    <source>
        <dbReference type="EMBL" id="MCW3786398.1"/>
    </source>
</evidence>
<name>A0AAE3M3I6_9BACT</name>
<dbReference type="Pfam" id="PF14534">
    <property type="entry name" value="DUF4440"/>
    <property type="match status" value="1"/>
</dbReference>
<gene>
    <name evidence="2" type="ORF">OM075_07960</name>
</gene>
<dbReference type="RefSeq" id="WP_301189962.1">
    <property type="nucleotide sequence ID" value="NZ_JAPDPJ010000013.1"/>
</dbReference>
<evidence type="ECO:0000259" key="1">
    <source>
        <dbReference type="Pfam" id="PF14534"/>
    </source>
</evidence>
<reference evidence="2" key="1">
    <citation type="submission" date="2022-10" db="EMBL/GenBank/DDBJ databases">
        <authorList>
            <person name="Yu W.X."/>
        </authorList>
    </citation>
    <scope>NUCLEOTIDE SEQUENCE</scope>
    <source>
        <strain evidence="2">AAT</strain>
    </source>
</reference>
<evidence type="ECO:0000313" key="3">
    <source>
        <dbReference type="Proteomes" id="UP001209229"/>
    </source>
</evidence>
<dbReference type="EMBL" id="JAPDPJ010000013">
    <property type="protein sequence ID" value="MCW3786398.1"/>
    <property type="molecule type" value="Genomic_DNA"/>
</dbReference>